<keyword evidence="1" id="KW-0378">Hydrolase</keyword>
<organism evidence="5 6">
    <name type="scientific">Ideonella lacteola</name>
    <dbReference type="NCBI Taxonomy" id="2984193"/>
    <lineage>
        <taxon>Bacteria</taxon>
        <taxon>Pseudomonadati</taxon>
        <taxon>Pseudomonadota</taxon>
        <taxon>Betaproteobacteria</taxon>
        <taxon>Burkholderiales</taxon>
        <taxon>Sphaerotilaceae</taxon>
        <taxon>Ideonella</taxon>
    </lineage>
</organism>
<name>A0ABU9BH60_9BURK</name>
<dbReference type="PANTHER" id="PTHR42976">
    <property type="entry name" value="BIFUNCTIONAL CHITINASE/LYSOZYME-RELATED"/>
    <property type="match status" value="1"/>
</dbReference>
<proteinExistence type="predicted"/>
<feature type="compositionally biased region" description="Pro residues" evidence="2">
    <location>
        <begin position="174"/>
        <end position="183"/>
    </location>
</feature>
<dbReference type="RefSeq" id="WP_341423630.1">
    <property type="nucleotide sequence ID" value="NZ_JBBUTG010000001.1"/>
</dbReference>
<dbReference type="Proteomes" id="UP001371218">
    <property type="component" value="Unassembled WGS sequence"/>
</dbReference>
<keyword evidence="3" id="KW-0732">Signal</keyword>
<dbReference type="Gene3D" id="2.10.10.20">
    <property type="entry name" value="Carbohydrate-binding module superfamily 5/12"/>
    <property type="match status" value="1"/>
</dbReference>
<evidence type="ECO:0000256" key="1">
    <source>
        <dbReference type="ARBA" id="ARBA00022801"/>
    </source>
</evidence>
<keyword evidence="6" id="KW-1185">Reference proteome</keyword>
<dbReference type="SMART" id="SM00495">
    <property type="entry name" value="ChtBD3"/>
    <property type="match status" value="2"/>
</dbReference>
<comment type="caution">
    <text evidence="5">The sequence shown here is derived from an EMBL/GenBank/DDBJ whole genome shotgun (WGS) entry which is preliminary data.</text>
</comment>
<evidence type="ECO:0000256" key="2">
    <source>
        <dbReference type="SAM" id="MobiDB-lite"/>
    </source>
</evidence>
<feature type="region of interest" description="Disordered" evidence="2">
    <location>
        <begin position="83"/>
        <end position="123"/>
    </location>
</feature>
<dbReference type="CDD" id="cd12215">
    <property type="entry name" value="ChiC_BD"/>
    <property type="match status" value="1"/>
</dbReference>
<feature type="domain" description="Chitin-binding type-3" evidence="4">
    <location>
        <begin position="52"/>
        <end position="101"/>
    </location>
</feature>
<feature type="compositionally biased region" description="Polar residues" evidence="2">
    <location>
        <begin position="96"/>
        <end position="106"/>
    </location>
</feature>
<dbReference type="Pfam" id="PF02839">
    <property type="entry name" value="CBM_5_12"/>
    <property type="match status" value="1"/>
</dbReference>
<gene>
    <name evidence="5" type="ORF">AACH06_00520</name>
</gene>
<dbReference type="PANTHER" id="PTHR42976:SF1">
    <property type="entry name" value="GH18 DOMAIN-CONTAINING PROTEIN-RELATED"/>
    <property type="match status" value="1"/>
</dbReference>
<dbReference type="InterPro" id="IPR052750">
    <property type="entry name" value="GH18_Chitinase"/>
</dbReference>
<dbReference type="InterPro" id="IPR017853">
    <property type="entry name" value="GH"/>
</dbReference>
<evidence type="ECO:0000259" key="4">
    <source>
        <dbReference type="SMART" id="SM00495"/>
    </source>
</evidence>
<accession>A0ABU9BH60</accession>
<dbReference type="EMBL" id="JBBUTG010000001">
    <property type="protein sequence ID" value="MEK8029287.1"/>
    <property type="molecule type" value="Genomic_DNA"/>
</dbReference>
<evidence type="ECO:0000256" key="3">
    <source>
        <dbReference type="SAM" id="SignalP"/>
    </source>
</evidence>
<dbReference type="InterPro" id="IPR036573">
    <property type="entry name" value="CBM_sf_5/12"/>
</dbReference>
<dbReference type="SUPFAM" id="SSF51445">
    <property type="entry name" value="(Trans)glycosidases"/>
    <property type="match status" value="1"/>
</dbReference>
<dbReference type="Gene3D" id="3.20.20.80">
    <property type="entry name" value="Glycosidases"/>
    <property type="match status" value="1"/>
</dbReference>
<evidence type="ECO:0000313" key="5">
    <source>
        <dbReference type="EMBL" id="MEK8029287.1"/>
    </source>
</evidence>
<feature type="compositionally biased region" description="Polar residues" evidence="2">
    <location>
        <begin position="147"/>
        <end position="169"/>
    </location>
</feature>
<feature type="region of interest" description="Disordered" evidence="2">
    <location>
        <begin position="147"/>
        <end position="184"/>
    </location>
</feature>
<feature type="compositionally biased region" description="Pro residues" evidence="2">
    <location>
        <begin position="107"/>
        <end position="120"/>
    </location>
</feature>
<sequence>MSTSKGASLRRQRLDWLSVLSSSVAAAGLLGAGAAHAASTVAPVANAAAPVCQAWSASQVYVGGDTATRNGVSYKANWWTQGDDPATHNGGPGSGQPWTQISSCNGTPPPPPPPPAPAPCDPWKGTYTYPKGALVKENAVGYEAQSQTLNQQPSTHNGSPGSGQPWSKTTKCDAPPPPPPPPGGLVFGSYKDITINLNWNTTELSTKVTGSLQPVLSVMPARQRTATWAFATGECGSENWAGVTPAALVAANVSKWVAAGKKYIISTGGAAGSFSCGSDAGFEKFIATYNSSSLIGVDFDIEAGQSQAVIDSLVARVKAAQPKHPGLRFSFTLATLGGNSPQSLGDAGVRTMNSIKSQGLSNYIINLMTMDYGSTSPTNCVVVNGKCDMGKSAIQAANNLHNHWGVPYSQIEITPMVGGNDTQDETFTLADVDTVSNFVLANKLSGVHFWSLDRDNDCAPGWASPTCNSYGQAGTWGFTNRFITKLGQ</sequence>
<reference evidence="5 6" key="1">
    <citation type="submission" date="2024-04" db="EMBL/GenBank/DDBJ databases">
        <title>Novel species of the genus Ideonella isolated from streams.</title>
        <authorList>
            <person name="Lu H."/>
        </authorList>
    </citation>
    <scope>NUCLEOTIDE SEQUENCE [LARGE SCALE GENOMIC DNA]</scope>
    <source>
        <strain evidence="5 6">DXS29W</strain>
    </source>
</reference>
<evidence type="ECO:0000313" key="6">
    <source>
        <dbReference type="Proteomes" id="UP001371218"/>
    </source>
</evidence>
<feature type="chain" id="PRO_5045531067" evidence="3">
    <location>
        <begin position="38"/>
        <end position="488"/>
    </location>
</feature>
<protein>
    <submittedName>
        <fullName evidence="5">Carbohydrate-binding protein</fullName>
    </submittedName>
</protein>
<feature type="signal peptide" evidence="3">
    <location>
        <begin position="1"/>
        <end position="37"/>
    </location>
</feature>
<feature type="domain" description="Chitin-binding type-3" evidence="4">
    <location>
        <begin position="120"/>
        <end position="169"/>
    </location>
</feature>
<dbReference type="SUPFAM" id="SSF51055">
    <property type="entry name" value="Carbohydrate binding domain"/>
    <property type="match status" value="1"/>
</dbReference>
<dbReference type="InterPro" id="IPR003610">
    <property type="entry name" value="CBM5/12"/>
</dbReference>